<dbReference type="eggNOG" id="KOG4269">
    <property type="taxonomic scope" value="Eukaryota"/>
</dbReference>
<feature type="compositionally biased region" description="Polar residues" evidence="3">
    <location>
        <begin position="905"/>
        <end position="917"/>
    </location>
</feature>
<dbReference type="SUPFAM" id="SSF64268">
    <property type="entry name" value="PX domain"/>
    <property type="match status" value="1"/>
</dbReference>
<feature type="compositionally biased region" description="Low complexity" evidence="3">
    <location>
        <begin position="1419"/>
        <end position="1430"/>
    </location>
</feature>
<feature type="compositionally biased region" description="Low complexity" evidence="3">
    <location>
        <begin position="1049"/>
        <end position="1059"/>
    </location>
</feature>
<dbReference type="InterPro" id="IPR050729">
    <property type="entry name" value="Rho-GAP"/>
</dbReference>
<organism evidence="7 8">
    <name type="scientific">Moniliophthora roreri</name>
    <name type="common">Frosty pod rot fungus</name>
    <name type="synonym">Monilia roreri</name>
    <dbReference type="NCBI Taxonomy" id="221103"/>
    <lineage>
        <taxon>Eukaryota</taxon>
        <taxon>Fungi</taxon>
        <taxon>Dikarya</taxon>
        <taxon>Basidiomycota</taxon>
        <taxon>Agaricomycotina</taxon>
        <taxon>Agaricomycetes</taxon>
        <taxon>Agaricomycetidae</taxon>
        <taxon>Agaricales</taxon>
        <taxon>Marasmiineae</taxon>
        <taxon>Marasmiaceae</taxon>
        <taxon>Moniliophthora</taxon>
    </lineage>
</organism>
<dbReference type="Gene3D" id="3.30.1520.10">
    <property type="entry name" value="Phox-like domain"/>
    <property type="match status" value="1"/>
</dbReference>
<feature type="compositionally biased region" description="Low complexity" evidence="3">
    <location>
        <begin position="244"/>
        <end position="257"/>
    </location>
</feature>
<evidence type="ECO:0000256" key="3">
    <source>
        <dbReference type="SAM" id="MobiDB-lite"/>
    </source>
</evidence>
<dbReference type="InterPro" id="IPR008936">
    <property type="entry name" value="Rho_GTPase_activation_prot"/>
</dbReference>
<feature type="region of interest" description="Disordered" evidence="3">
    <location>
        <begin position="1319"/>
        <end position="1446"/>
    </location>
</feature>
<evidence type="ECO:0000256" key="1">
    <source>
        <dbReference type="ARBA" id="ARBA00022468"/>
    </source>
</evidence>
<dbReference type="CDD" id="cd06093">
    <property type="entry name" value="PX_domain"/>
    <property type="match status" value="1"/>
</dbReference>
<feature type="compositionally biased region" description="Polar residues" evidence="3">
    <location>
        <begin position="119"/>
        <end position="128"/>
    </location>
</feature>
<dbReference type="SMART" id="SM00233">
    <property type="entry name" value="PH"/>
    <property type="match status" value="1"/>
</dbReference>
<feature type="compositionally biased region" description="Basic and acidic residues" evidence="3">
    <location>
        <begin position="95"/>
        <end position="117"/>
    </location>
</feature>
<dbReference type="GO" id="GO:0007165">
    <property type="term" value="P:signal transduction"/>
    <property type="evidence" value="ECO:0007669"/>
    <property type="project" value="InterPro"/>
</dbReference>
<feature type="domain" description="PX" evidence="5">
    <location>
        <begin position="593"/>
        <end position="709"/>
    </location>
</feature>
<dbReference type="PROSITE" id="PS50238">
    <property type="entry name" value="RHOGAP"/>
    <property type="match status" value="1"/>
</dbReference>
<dbReference type="Gene3D" id="1.10.555.10">
    <property type="entry name" value="Rho GTPase activation protein"/>
    <property type="match status" value="1"/>
</dbReference>
<comment type="caution">
    <text evidence="7">The sequence shown here is derived from an EMBL/GenBank/DDBJ whole genome shotgun (WGS) entry which is preliminary data.</text>
</comment>
<feature type="region of interest" description="Disordered" evidence="3">
    <location>
        <begin position="929"/>
        <end position="1084"/>
    </location>
</feature>
<feature type="compositionally biased region" description="Polar residues" evidence="3">
    <location>
        <begin position="201"/>
        <end position="225"/>
    </location>
</feature>
<feature type="domain" description="PH" evidence="4">
    <location>
        <begin position="717"/>
        <end position="827"/>
    </location>
</feature>
<keyword evidence="1" id="KW-0343">GTPase activation</keyword>
<dbReference type="InterPro" id="IPR011993">
    <property type="entry name" value="PH-like_dom_sf"/>
</dbReference>
<proteinExistence type="predicted"/>
<dbReference type="InterPro" id="IPR001849">
    <property type="entry name" value="PH_domain"/>
</dbReference>
<dbReference type="PANTHER" id="PTHR23176:SF129">
    <property type="entry name" value="RHO GTPASE ACTIVATING PROTEIN AT 16F, ISOFORM E-RELATED"/>
    <property type="match status" value="1"/>
</dbReference>
<evidence type="ECO:0000313" key="7">
    <source>
        <dbReference type="EMBL" id="KTB42544.1"/>
    </source>
</evidence>
<dbReference type="InterPro" id="IPR001683">
    <property type="entry name" value="PX_dom"/>
</dbReference>
<dbReference type="Gene3D" id="2.30.29.30">
    <property type="entry name" value="Pleckstrin-homology domain (PH domain)/Phosphotyrosine-binding domain (PTB)"/>
    <property type="match status" value="1"/>
</dbReference>
<feature type="region of interest" description="Disordered" evidence="3">
    <location>
        <begin position="1282"/>
        <end position="1306"/>
    </location>
</feature>
<feature type="region of interest" description="Disordered" evidence="3">
    <location>
        <begin position="357"/>
        <end position="387"/>
    </location>
</feature>
<dbReference type="GO" id="GO:0005737">
    <property type="term" value="C:cytoplasm"/>
    <property type="evidence" value="ECO:0007669"/>
    <property type="project" value="TreeGrafter"/>
</dbReference>
<feature type="compositionally biased region" description="Polar residues" evidence="3">
    <location>
        <begin position="145"/>
        <end position="155"/>
    </location>
</feature>
<feature type="compositionally biased region" description="Polar residues" evidence="3">
    <location>
        <begin position="841"/>
        <end position="855"/>
    </location>
</feature>
<dbReference type="GO" id="GO:0035091">
    <property type="term" value="F:phosphatidylinositol binding"/>
    <property type="evidence" value="ECO:0007669"/>
    <property type="project" value="InterPro"/>
</dbReference>
<dbReference type="Pfam" id="PF00169">
    <property type="entry name" value="PH"/>
    <property type="match status" value="1"/>
</dbReference>
<feature type="compositionally biased region" description="Low complexity" evidence="3">
    <location>
        <begin position="156"/>
        <end position="191"/>
    </location>
</feature>
<feature type="coiled-coil region" evidence="2">
    <location>
        <begin position="56"/>
        <end position="83"/>
    </location>
</feature>
<sequence>MASSSSSTTIPAAPLSLDGLLAAHASAPDPHIAALDQALSERNVLSAQNSQLWKLIEKQRAGYNQILKELERVRSERDTYKARLSVLGGSTSSVDSHRDIPQKRQVSRDGRERDRAITLENTPATQENLPRKNMARYHSDELVTPRSSNHPHTLHSSQSQEPISNNSSSSLSSSLPAPPSSASSRQKSPLAPLVVPPRTETLPQVSATQEYPPQSLPSAEATSVDGQKYSHYTHGYNDSIMSSLSYSSRTQQSNSQSYPRKGSVSESINSVISSVTSSSSLHTPATAVYGGMTERHTQSPQDAPQTAPPGFETQNMYTPQTETPSSSIPYVHDANRRDVPEIQTSLATPTAAALTQTIHSSPSQSGASSHLSPSMQTPPTLSRESRITLPDEARQYIASMGESPNPSPRVDTFAHPKGSVASSLSETSTAIEQGISASHHPGRPADESEFLDLEDEDGDMNEGFEEGPGISPVTAPNGAVGFEATPAHHPPTAGQILQSPSSDNFVQAPPRKSSSNVQQMAGSEDFPHPPPTSSGSYPAYPQQEMRNESPHHRQMPSEPPSYTSLRSASDTMPPSSTSGVFRALPLLSTDLPHTKITVSHSFVRPNDRGKEVLSFVVHVDPGKGKEGWKVEKLYSDVLNLDQRVRSSVGKGVGKKIAALPEGKLWKDHAPAKVDQRKAVLESYLQTLINLPVKNNDEVIAFFTTDIVRETMQPVMQAGHKEGYLTKRGKNFGGWKTRYFVLQGPVLEYFDCRGGTHLGSINVAGAQIGRQQRNPSAAPSDDEKEYRHAFLIVEAKKGPGGNHPRHVLCAESDAERDSWVEILVRYFSGTYSEEPVSYGPSPGSSTQPRPSVSSEATPRKPVRGLSRDDVAISKGAAIPMSQLAPDGNNAKFFQTPSGGDEPARPSSPSKTPDQLPITDSQTAKRILERGYGQPSSVPDSSPLSNGISPAVPAQERANSELGHYPDMQPSPRPQRHHSPERHRSKDQQHKLVSHIGGPDSSSSPTASSPSERIPSPEKLESANNKVKISGPLNGAPIPAGYKFGGKETPPESTTTTNTSSSDRREKAKSRSFWGFGRPNGPEKPTQVAASFAPRAVFGVPLEESLDVAQIANLPAIVFRCIQYLEAKKADQEEGIYRLSGSSAVIKSLKDRFNMEGDVNLIASDEYWDPHAIAGLLKSYLRELPASILTRELHVKFLAVIDFVDPQERIRELSRLIGSLPIANYSLLRALTAHLILIVQNSAANKMTMRNVGIVFSPTLGIPAGVFSLMLGEFNRVFNVDGDRATEESAPPGEGQANEPDRRNSRQYSEAAADQLLGLGGRTLAVPPPDDNQSDTDDLSSVQEESGTEGDATVESSSGSSPQSRLTPPDTPLASSMKASRASHVAATRGLNISLTPSERGNRHSRIMGLPHSPRPPSSPASPSHSSSLLPTNLPPIKTPEEHSETKKALTLSFITTRSEEIRFEEEMLPTTLKQQESDTLNTSLTSAEESDPFKCLLHALKSSPQLMKQLQIEEMAKEKKPFGSRLKDSPQAEETVIGTTVPVQVVAAEKEVKAVLPRAFMGHRKEVKRFLQEDQETLPPFLHDRWTRRILENKKTDLLLAYDKEAEKVSWGDFIQDFKTSFEPLDTALEAQLKLQNLKMKKRADKYTYQFTYLAKQTRYNDAAQIVAFK</sequence>
<feature type="domain" description="Rho-GAP" evidence="6">
    <location>
        <begin position="1098"/>
        <end position="1287"/>
    </location>
</feature>
<dbReference type="EMBL" id="LATX01001318">
    <property type="protein sequence ID" value="KTB42544.1"/>
    <property type="molecule type" value="Genomic_DNA"/>
</dbReference>
<evidence type="ECO:0000256" key="2">
    <source>
        <dbReference type="SAM" id="Coils"/>
    </source>
</evidence>
<feature type="region of interest" description="Disordered" evidence="3">
    <location>
        <begin position="457"/>
        <end position="577"/>
    </location>
</feature>
<dbReference type="CDD" id="cd13277">
    <property type="entry name" value="PH_Bem3"/>
    <property type="match status" value="1"/>
</dbReference>
<feature type="region of interest" description="Disordered" evidence="3">
    <location>
        <begin position="399"/>
        <end position="428"/>
    </location>
</feature>
<feature type="compositionally biased region" description="Polar residues" evidence="3">
    <location>
        <begin position="932"/>
        <end position="946"/>
    </location>
</feature>
<gene>
    <name evidence="7" type="ORF">WG66_4873</name>
</gene>
<dbReference type="SMART" id="SM00324">
    <property type="entry name" value="RhoGAP"/>
    <property type="match status" value="1"/>
</dbReference>
<dbReference type="InterPro" id="IPR036871">
    <property type="entry name" value="PX_dom_sf"/>
</dbReference>
<feature type="compositionally biased region" description="Polar residues" evidence="3">
    <location>
        <begin position="512"/>
        <end position="521"/>
    </location>
</feature>
<evidence type="ECO:0000313" key="8">
    <source>
        <dbReference type="Proteomes" id="UP000054988"/>
    </source>
</evidence>
<feature type="region of interest" description="Disordered" evidence="3">
    <location>
        <begin position="244"/>
        <end position="264"/>
    </location>
</feature>
<feature type="region of interest" description="Disordered" evidence="3">
    <location>
        <begin position="293"/>
        <end position="331"/>
    </location>
</feature>
<accession>A0A0W0G1T0</accession>
<protein>
    <submittedName>
        <fullName evidence="7">Putative retrotransposon</fullName>
    </submittedName>
</protein>
<dbReference type="SUPFAM" id="SSF50729">
    <property type="entry name" value="PH domain-like"/>
    <property type="match status" value="1"/>
</dbReference>
<dbReference type="InterPro" id="IPR000198">
    <property type="entry name" value="RhoGAP_dom"/>
</dbReference>
<evidence type="ECO:0000259" key="4">
    <source>
        <dbReference type="PROSITE" id="PS50003"/>
    </source>
</evidence>
<feature type="compositionally biased region" description="Polar residues" evidence="3">
    <location>
        <begin position="312"/>
        <end position="328"/>
    </location>
</feature>
<feature type="region of interest" description="Disordered" evidence="3">
    <location>
        <begin position="88"/>
        <end position="230"/>
    </location>
</feature>
<dbReference type="Pfam" id="PF00787">
    <property type="entry name" value="PX"/>
    <property type="match status" value="1"/>
</dbReference>
<name>A0A0W0G1T0_MONRR</name>
<feature type="compositionally biased region" description="Polar residues" evidence="3">
    <location>
        <begin position="560"/>
        <end position="577"/>
    </location>
</feature>
<dbReference type="PROSITE" id="PS50195">
    <property type="entry name" value="PX"/>
    <property type="match status" value="1"/>
</dbReference>
<dbReference type="GO" id="GO:0005096">
    <property type="term" value="F:GTPase activator activity"/>
    <property type="evidence" value="ECO:0007669"/>
    <property type="project" value="UniProtKB-KW"/>
</dbReference>
<feature type="compositionally biased region" description="Polar residues" evidence="3">
    <location>
        <begin position="1352"/>
        <end position="1364"/>
    </location>
</feature>
<dbReference type="Pfam" id="PF00620">
    <property type="entry name" value="RhoGAP"/>
    <property type="match status" value="1"/>
</dbReference>
<evidence type="ECO:0000259" key="5">
    <source>
        <dbReference type="PROSITE" id="PS50195"/>
    </source>
</evidence>
<feature type="compositionally biased region" description="Low complexity" evidence="3">
    <location>
        <begin position="357"/>
        <end position="374"/>
    </location>
</feature>
<feature type="compositionally biased region" description="Polar residues" evidence="3">
    <location>
        <begin position="495"/>
        <end position="505"/>
    </location>
</feature>
<dbReference type="PANTHER" id="PTHR23176">
    <property type="entry name" value="RHO/RAC/CDC GTPASE-ACTIVATING PROTEIN"/>
    <property type="match status" value="1"/>
</dbReference>
<reference evidence="7 8" key="1">
    <citation type="submission" date="2015-12" db="EMBL/GenBank/DDBJ databases">
        <title>Draft genome sequence of Moniliophthora roreri, the causal agent of frosty pod rot of cacao.</title>
        <authorList>
            <person name="Aime M.C."/>
            <person name="Diaz-Valderrama J.R."/>
            <person name="Kijpornyongpan T."/>
            <person name="Phillips-Mora W."/>
        </authorList>
    </citation>
    <scope>NUCLEOTIDE SEQUENCE [LARGE SCALE GENOMIC DNA]</scope>
    <source>
        <strain evidence="7 8">MCA 2952</strain>
    </source>
</reference>
<feature type="region of interest" description="Disordered" evidence="3">
    <location>
        <begin position="832"/>
        <end position="917"/>
    </location>
</feature>
<dbReference type="Proteomes" id="UP000054988">
    <property type="component" value="Unassembled WGS sequence"/>
</dbReference>
<dbReference type="PROSITE" id="PS50003">
    <property type="entry name" value="PH_DOMAIN"/>
    <property type="match status" value="1"/>
</dbReference>
<feature type="compositionally biased region" description="Basic and acidic residues" evidence="3">
    <location>
        <begin position="1437"/>
        <end position="1446"/>
    </location>
</feature>
<keyword evidence="2" id="KW-0175">Coiled coil</keyword>
<feature type="compositionally biased region" description="Low complexity" evidence="3">
    <location>
        <begin position="997"/>
        <end position="1009"/>
    </location>
</feature>
<evidence type="ECO:0000259" key="6">
    <source>
        <dbReference type="PROSITE" id="PS50238"/>
    </source>
</evidence>
<dbReference type="SUPFAM" id="SSF48350">
    <property type="entry name" value="GTPase activation domain, GAP"/>
    <property type="match status" value="1"/>
</dbReference>